<keyword evidence="2" id="KW-1185">Reference proteome</keyword>
<dbReference type="AlphaFoldDB" id="A0A1I1JE41"/>
<proteinExistence type="predicted"/>
<dbReference type="RefSeq" id="WP_093360594.1">
    <property type="nucleotide sequence ID" value="NZ_FOLG01000005.1"/>
</dbReference>
<dbReference type="STRING" id="441112.SAMN04488094_10520"/>
<dbReference type="NCBIfam" id="NF047331">
    <property type="entry name" value="phage_HTJ"/>
    <property type="match status" value="1"/>
</dbReference>
<sequence length="69" mass="7408">MAWTEAELDALKKAYASGTTRVSYDGKTVEYDSQAGLLARIRTIEAEVRAASGKAPPVAGFASFRRSGR</sequence>
<evidence type="ECO:0008006" key="3">
    <source>
        <dbReference type="Google" id="ProtNLM"/>
    </source>
</evidence>
<reference evidence="1 2" key="1">
    <citation type="submission" date="2016-10" db="EMBL/GenBank/DDBJ databases">
        <authorList>
            <person name="de Groot N.N."/>
        </authorList>
    </citation>
    <scope>NUCLEOTIDE SEQUENCE [LARGE SCALE GENOMIC DNA]</scope>
    <source>
        <strain evidence="1 2">DSM 19548</strain>
    </source>
</reference>
<evidence type="ECO:0000313" key="1">
    <source>
        <dbReference type="EMBL" id="SFC44888.1"/>
    </source>
</evidence>
<organism evidence="1 2">
    <name type="scientific">Tropicimonas isoalkanivorans</name>
    <dbReference type="NCBI Taxonomy" id="441112"/>
    <lineage>
        <taxon>Bacteria</taxon>
        <taxon>Pseudomonadati</taxon>
        <taxon>Pseudomonadota</taxon>
        <taxon>Alphaproteobacteria</taxon>
        <taxon>Rhodobacterales</taxon>
        <taxon>Roseobacteraceae</taxon>
        <taxon>Tropicimonas</taxon>
    </lineage>
</organism>
<dbReference type="EMBL" id="FOLG01000005">
    <property type="protein sequence ID" value="SFC44888.1"/>
    <property type="molecule type" value="Genomic_DNA"/>
</dbReference>
<gene>
    <name evidence="1" type="ORF">SAMN04488094_10520</name>
</gene>
<dbReference type="OrthoDB" id="7873006at2"/>
<dbReference type="Proteomes" id="UP000198728">
    <property type="component" value="Unassembled WGS sequence"/>
</dbReference>
<evidence type="ECO:0000313" key="2">
    <source>
        <dbReference type="Proteomes" id="UP000198728"/>
    </source>
</evidence>
<accession>A0A1I1JE41</accession>
<protein>
    <recommendedName>
        <fullName evidence="3">GpW protein</fullName>
    </recommendedName>
</protein>
<name>A0A1I1JE41_9RHOB</name>